<dbReference type="PRINTS" id="PR01036">
    <property type="entry name" value="TCRTETB"/>
</dbReference>
<dbReference type="InterPro" id="IPR020846">
    <property type="entry name" value="MFS_dom"/>
</dbReference>
<protein>
    <submittedName>
        <fullName evidence="9">MFS transporter</fullName>
    </submittedName>
</protein>
<name>A0A563EHK6_9PSEU</name>
<feature type="transmembrane region" description="Helical" evidence="7">
    <location>
        <begin position="410"/>
        <end position="428"/>
    </location>
</feature>
<feature type="transmembrane region" description="Helical" evidence="7">
    <location>
        <begin position="314"/>
        <end position="332"/>
    </location>
</feature>
<dbReference type="PANTHER" id="PTHR42718:SF47">
    <property type="entry name" value="METHYL VIOLOGEN RESISTANCE PROTEIN SMVA"/>
    <property type="match status" value="1"/>
</dbReference>
<keyword evidence="4 7" id="KW-0812">Transmembrane</keyword>
<dbReference type="PROSITE" id="PS50850">
    <property type="entry name" value="MFS"/>
    <property type="match status" value="1"/>
</dbReference>
<evidence type="ECO:0000259" key="8">
    <source>
        <dbReference type="PROSITE" id="PS50850"/>
    </source>
</evidence>
<feature type="transmembrane region" description="Helical" evidence="7">
    <location>
        <begin position="155"/>
        <end position="179"/>
    </location>
</feature>
<dbReference type="Gene3D" id="1.20.1720.10">
    <property type="entry name" value="Multidrug resistance protein D"/>
    <property type="match status" value="1"/>
</dbReference>
<comment type="subcellular location">
    <subcellularLocation>
        <location evidence="1">Cell membrane</location>
        <topology evidence="1">Multi-pass membrane protein</topology>
    </subcellularLocation>
</comment>
<dbReference type="EMBL" id="VOBR01000035">
    <property type="protein sequence ID" value="TWP46109.1"/>
    <property type="molecule type" value="Genomic_DNA"/>
</dbReference>
<evidence type="ECO:0000256" key="7">
    <source>
        <dbReference type="SAM" id="Phobius"/>
    </source>
</evidence>
<dbReference type="PANTHER" id="PTHR42718">
    <property type="entry name" value="MAJOR FACILITATOR SUPERFAMILY MULTIDRUG TRANSPORTER MFSC"/>
    <property type="match status" value="1"/>
</dbReference>
<feature type="transmembrane region" description="Helical" evidence="7">
    <location>
        <begin position="69"/>
        <end position="88"/>
    </location>
</feature>
<accession>A0A563EHK6</accession>
<dbReference type="Gene3D" id="1.20.1250.20">
    <property type="entry name" value="MFS general substrate transporter like domains"/>
    <property type="match status" value="1"/>
</dbReference>
<dbReference type="AlphaFoldDB" id="A0A563EHK6"/>
<keyword evidence="3" id="KW-1003">Cell membrane</keyword>
<evidence type="ECO:0000256" key="2">
    <source>
        <dbReference type="ARBA" id="ARBA00022448"/>
    </source>
</evidence>
<dbReference type="CDD" id="cd17321">
    <property type="entry name" value="MFS_MMR_MDR_like"/>
    <property type="match status" value="1"/>
</dbReference>
<feature type="transmembrane region" description="Helical" evidence="7">
    <location>
        <begin position="191"/>
        <end position="208"/>
    </location>
</feature>
<dbReference type="SUPFAM" id="SSF103473">
    <property type="entry name" value="MFS general substrate transporter"/>
    <property type="match status" value="1"/>
</dbReference>
<comment type="caution">
    <text evidence="9">The sequence shown here is derived from an EMBL/GenBank/DDBJ whole genome shotgun (WGS) entry which is preliminary data.</text>
</comment>
<keyword evidence="6 7" id="KW-0472">Membrane</keyword>
<evidence type="ECO:0000313" key="9">
    <source>
        <dbReference type="EMBL" id="TWP46109.1"/>
    </source>
</evidence>
<evidence type="ECO:0000256" key="3">
    <source>
        <dbReference type="ARBA" id="ARBA00022475"/>
    </source>
</evidence>
<dbReference type="GO" id="GO:0022857">
    <property type="term" value="F:transmembrane transporter activity"/>
    <property type="evidence" value="ECO:0007669"/>
    <property type="project" value="InterPro"/>
</dbReference>
<dbReference type="InterPro" id="IPR011701">
    <property type="entry name" value="MFS"/>
</dbReference>
<reference evidence="9 10" key="1">
    <citation type="submission" date="2019-07" db="EMBL/GenBank/DDBJ databases">
        <title>Lentzea xizangensis sp. nov., isolated from Qinghai-Tibetan Plateau Soils.</title>
        <authorList>
            <person name="Huang J."/>
        </authorList>
    </citation>
    <scope>NUCLEOTIDE SEQUENCE [LARGE SCALE GENOMIC DNA]</scope>
    <source>
        <strain evidence="9 10">FXJ1.1311</strain>
    </source>
</reference>
<dbReference type="InterPro" id="IPR036259">
    <property type="entry name" value="MFS_trans_sf"/>
</dbReference>
<dbReference type="OrthoDB" id="4172724at2"/>
<gene>
    <name evidence="9" type="ORF">FKR81_36855</name>
</gene>
<feature type="transmembrane region" description="Helical" evidence="7">
    <location>
        <begin position="338"/>
        <end position="362"/>
    </location>
</feature>
<feature type="transmembrane region" description="Helical" evidence="7">
    <location>
        <begin position="287"/>
        <end position="307"/>
    </location>
</feature>
<dbReference type="GO" id="GO:0005886">
    <property type="term" value="C:plasma membrane"/>
    <property type="evidence" value="ECO:0007669"/>
    <property type="project" value="UniProtKB-SubCell"/>
</dbReference>
<evidence type="ECO:0000256" key="1">
    <source>
        <dbReference type="ARBA" id="ARBA00004651"/>
    </source>
</evidence>
<proteinExistence type="predicted"/>
<feature type="transmembrane region" description="Helical" evidence="7">
    <location>
        <begin position="127"/>
        <end position="149"/>
    </location>
</feature>
<evidence type="ECO:0000256" key="5">
    <source>
        <dbReference type="ARBA" id="ARBA00022989"/>
    </source>
</evidence>
<dbReference type="RefSeq" id="WP_146358863.1">
    <property type="nucleotide sequence ID" value="NZ_VOBR01000035.1"/>
</dbReference>
<dbReference type="Pfam" id="PF07690">
    <property type="entry name" value="MFS_1"/>
    <property type="match status" value="1"/>
</dbReference>
<evidence type="ECO:0000256" key="4">
    <source>
        <dbReference type="ARBA" id="ARBA00022692"/>
    </source>
</evidence>
<feature type="transmembrane region" description="Helical" evidence="7">
    <location>
        <begin position="214"/>
        <end position="232"/>
    </location>
</feature>
<keyword evidence="2" id="KW-0813">Transport</keyword>
<evidence type="ECO:0000313" key="10">
    <source>
        <dbReference type="Proteomes" id="UP000316639"/>
    </source>
</evidence>
<keyword evidence="5 7" id="KW-1133">Transmembrane helix</keyword>
<feature type="transmembrane region" description="Helical" evidence="7">
    <location>
        <begin position="252"/>
        <end position="275"/>
    </location>
</feature>
<feature type="domain" description="Major facilitator superfamily (MFS) profile" evidence="8">
    <location>
        <begin position="3"/>
        <end position="430"/>
    </location>
</feature>
<organism evidence="9 10">
    <name type="scientific">Lentzea tibetensis</name>
    <dbReference type="NCBI Taxonomy" id="2591470"/>
    <lineage>
        <taxon>Bacteria</taxon>
        <taxon>Bacillati</taxon>
        <taxon>Actinomycetota</taxon>
        <taxon>Actinomycetes</taxon>
        <taxon>Pseudonocardiales</taxon>
        <taxon>Pseudonocardiaceae</taxon>
        <taxon>Lentzea</taxon>
    </lineage>
</organism>
<keyword evidence="10" id="KW-1185">Reference proteome</keyword>
<feature type="transmembrane region" description="Helical" evidence="7">
    <location>
        <begin position="383"/>
        <end position="404"/>
    </location>
</feature>
<dbReference type="Proteomes" id="UP000316639">
    <property type="component" value="Unassembled WGS sequence"/>
</dbReference>
<evidence type="ECO:0000256" key="6">
    <source>
        <dbReference type="ARBA" id="ARBA00023136"/>
    </source>
</evidence>
<feature type="transmembrane region" description="Helical" evidence="7">
    <location>
        <begin position="40"/>
        <end position="57"/>
    </location>
</feature>
<sequence>MTRLAVVAACLLPTALDLTILTLAVPSLIRQLGASPREVLWIADIYSLLMVSMVLVTGPFGDRIGHKRLLLNGLVIFGLASVCCAFASSPALLIAGRALLAVAASMIIPATLAIIRQIYPGDRERGFAIGVWSAVNAGGAALGPVVGGLLLEHFWWGSVFLVSVPFVVVALAAAALVLVNEPAAAPEPWEPASPLLVVAGVIGVIYTVKDLAHGGTVVLPAILGAGCLFLFVRRQLRAEHPMLDLTLFRSPLLRAGVTTVVVPVLVVVGFELLLGQHLQLALGMSPWEAAVFLLPMPLAAFFAALCGGALGLRFAVPLGLGAAAVGYAGLAASADHVVMSVCLVLIGGGYGMVQTAASDAIMSGAPPERAGSAAAVESVSYELGAGLGVALLGSLMGALTMAGFADGFRVVAVVCAVPLLLVGGYVLLRRSRYAAMPSR</sequence>
<feature type="transmembrane region" description="Helical" evidence="7">
    <location>
        <begin position="94"/>
        <end position="115"/>
    </location>
</feature>